<dbReference type="InterPro" id="IPR021729">
    <property type="entry name" value="DUF3298"/>
</dbReference>
<accession>A0A926NEK1</accession>
<gene>
    <name evidence="3" type="ORF">IC621_02140</name>
</gene>
<dbReference type="Gene3D" id="3.90.640.20">
    <property type="entry name" value="Heat-shock cognate protein, ATPase"/>
    <property type="match status" value="1"/>
</dbReference>
<name>A0A926NEK1_9BACI</name>
<dbReference type="RefSeq" id="WP_191155262.1">
    <property type="nucleotide sequence ID" value="NZ_JACXAI010000002.1"/>
</dbReference>
<dbReference type="EMBL" id="JACXAI010000002">
    <property type="protein sequence ID" value="MBD1379018.1"/>
    <property type="molecule type" value="Genomic_DNA"/>
</dbReference>
<comment type="caution">
    <text evidence="3">The sequence shown here is derived from an EMBL/GenBank/DDBJ whole genome shotgun (WGS) entry which is preliminary data.</text>
</comment>
<feature type="domain" description="Deacetylase PdaC" evidence="2">
    <location>
        <begin position="20"/>
        <end position="92"/>
    </location>
</feature>
<proteinExistence type="predicted"/>
<evidence type="ECO:0000313" key="3">
    <source>
        <dbReference type="EMBL" id="MBD1379018.1"/>
    </source>
</evidence>
<dbReference type="Proteomes" id="UP000626844">
    <property type="component" value="Unassembled WGS sequence"/>
</dbReference>
<reference evidence="3" key="1">
    <citation type="submission" date="2020-09" db="EMBL/GenBank/DDBJ databases">
        <title>A novel bacterium of genus Bacillus, isolated from South China Sea.</title>
        <authorList>
            <person name="Huang H."/>
            <person name="Mo K."/>
            <person name="Hu Y."/>
        </authorList>
    </citation>
    <scope>NUCLEOTIDE SEQUENCE</scope>
    <source>
        <strain evidence="3">IB182487</strain>
    </source>
</reference>
<dbReference type="AlphaFoldDB" id="A0A926NEK1"/>
<dbReference type="Pfam" id="PF13739">
    <property type="entry name" value="PdaC"/>
    <property type="match status" value="1"/>
</dbReference>
<protein>
    <submittedName>
        <fullName evidence="3">DUF3298 and DUF4163 domain-containing protein</fullName>
    </submittedName>
</protein>
<feature type="domain" description="DUF3298" evidence="1">
    <location>
        <begin position="110"/>
        <end position="181"/>
    </location>
</feature>
<evidence type="ECO:0000259" key="1">
    <source>
        <dbReference type="Pfam" id="PF11738"/>
    </source>
</evidence>
<evidence type="ECO:0000259" key="2">
    <source>
        <dbReference type="Pfam" id="PF13739"/>
    </source>
</evidence>
<dbReference type="InterPro" id="IPR025303">
    <property type="entry name" value="PdaC"/>
</dbReference>
<keyword evidence="4" id="KW-1185">Reference proteome</keyword>
<organism evidence="3 4">
    <name type="scientific">Metabacillus arenae</name>
    <dbReference type="NCBI Taxonomy" id="2771434"/>
    <lineage>
        <taxon>Bacteria</taxon>
        <taxon>Bacillati</taxon>
        <taxon>Bacillota</taxon>
        <taxon>Bacilli</taxon>
        <taxon>Bacillales</taxon>
        <taxon>Bacillaceae</taxon>
        <taxon>Metabacillus</taxon>
    </lineage>
</organism>
<dbReference type="Gene3D" id="3.30.565.40">
    <property type="entry name" value="Fervidobacterium nodosum Rt17-B1 like"/>
    <property type="match status" value="1"/>
</dbReference>
<evidence type="ECO:0000313" key="4">
    <source>
        <dbReference type="Proteomes" id="UP000626844"/>
    </source>
</evidence>
<sequence>MINFPLLIYTQQIKSRNLLIYYPYVSGQQSGPIQRINSRIQQEVQKQISSQNYDGGIKTEMTGFFEIKTNERNVLSLTLENYAFSGGAHGLTILKGLTFDANTGKSYRLKDLFKDGSDYVKRLSDIISKQIIERDIFVLDPPFKGIAPNQDFYIADKSLIIFFQLYELTAYVYGFPYFPISVYEIQEIVKEDGPLGIMIG</sequence>
<dbReference type="Pfam" id="PF11738">
    <property type="entry name" value="DUF3298"/>
    <property type="match status" value="1"/>
</dbReference>
<dbReference type="InterPro" id="IPR037126">
    <property type="entry name" value="PdaC/RsiV-like_sf"/>
</dbReference>